<organism evidence="9 10">
    <name type="scientific">Zhihengliuella salsuginis</name>
    <dbReference type="NCBI Taxonomy" id="578222"/>
    <lineage>
        <taxon>Bacteria</taxon>
        <taxon>Bacillati</taxon>
        <taxon>Actinomycetota</taxon>
        <taxon>Actinomycetes</taxon>
        <taxon>Micrococcales</taxon>
        <taxon>Micrococcaceae</taxon>
        <taxon>Zhihengliuella</taxon>
    </lineage>
</organism>
<dbReference type="Gene3D" id="2.170.120.20">
    <property type="entry name" value="Ribosomal protein L25, beta domain"/>
    <property type="match status" value="1"/>
</dbReference>
<feature type="domain" description="Large ribosomal subunit protein bL25 L25" evidence="7">
    <location>
        <begin position="8"/>
        <end position="91"/>
    </location>
</feature>
<dbReference type="InterPro" id="IPR011035">
    <property type="entry name" value="Ribosomal_bL25/Gln-tRNA_synth"/>
</dbReference>
<keyword evidence="10" id="KW-1185">Reference proteome</keyword>
<sequence length="205" mass="21780">MTDQIKLPVEVRTEFGKGYARRARANGQVPAVIYGHGTDPIHILLPAQEASLALRHSNVLLNLDVEGAPQLVLTKDVQREPIRGFLMHVDLLVVRKGEKVSVDVNVHVEGEIAAGGLLEQELFTVSIEAEATHLPEYVTLNVEGKEVGDVMHASDLILPEGTELQIEGDAVAATVHAPRAETAASADEAAESATSGTAAEAKSAE</sequence>
<dbReference type="NCBIfam" id="TIGR00731">
    <property type="entry name" value="bL25_bact_ctc"/>
    <property type="match status" value="1"/>
</dbReference>
<dbReference type="InterPro" id="IPR001021">
    <property type="entry name" value="Ribosomal_bL25_long"/>
</dbReference>
<evidence type="ECO:0000313" key="9">
    <source>
        <dbReference type="EMBL" id="GHD09822.1"/>
    </source>
</evidence>
<reference evidence="10" key="1">
    <citation type="journal article" date="2019" name="Int. J. Syst. Evol. Microbiol.">
        <title>The Global Catalogue of Microorganisms (GCM) 10K type strain sequencing project: providing services to taxonomists for standard genome sequencing and annotation.</title>
        <authorList>
            <consortium name="The Broad Institute Genomics Platform"/>
            <consortium name="The Broad Institute Genome Sequencing Center for Infectious Disease"/>
            <person name="Wu L."/>
            <person name="Ma J."/>
        </authorList>
    </citation>
    <scope>NUCLEOTIDE SEQUENCE [LARGE SCALE GENOMIC DNA]</scope>
    <source>
        <strain evidence="10">KCTC 19466</strain>
    </source>
</reference>
<evidence type="ECO:0000256" key="3">
    <source>
        <dbReference type="ARBA" id="ARBA00022980"/>
    </source>
</evidence>
<evidence type="ECO:0000256" key="1">
    <source>
        <dbReference type="ARBA" id="ARBA00022730"/>
    </source>
</evidence>
<dbReference type="RefSeq" id="WP_189350635.1">
    <property type="nucleotide sequence ID" value="NZ_BMXK01000009.1"/>
</dbReference>
<dbReference type="Pfam" id="PF14693">
    <property type="entry name" value="Ribosomal_TL5_C"/>
    <property type="match status" value="1"/>
</dbReference>
<keyword evidence="2 5" id="KW-0694">RNA-binding</keyword>
<dbReference type="Gene3D" id="2.40.240.10">
    <property type="entry name" value="Ribosomal Protein L25, Chain P"/>
    <property type="match status" value="1"/>
</dbReference>
<dbReference type="GO" id="GO:0005840">
    <property type="term" value="C:ribosome"/>
    <property type="evidence" value="ECO:0007669"/>
    <property type="project" value="UniProtKB-KW"/>
</dbReference>
<evidence type="ECO:0000256" key="5">
    <source>
        <dbReference type="HAMAP-Rule" id="MF_01334"/>
    </source>
</evidence>
<protein>
    <recommendedName>
        <fullName evidence="5">Large ribosomal subunit protein bL25</fullName>
    </recommendedName>
    <alternativeName>
        <fullName evidence="5">General stress protein CTC</fullName>
    </alternativeName>
</protein>
<dbReference type="InterPro" id="IPR020930">
    <property type="entry name" value="Ribosomal_uL5_bac-type"/>
</dbReference>
<gene>
    <name evidence="5 9" type="primary">rplY</name>
    <name evidence="5" type="synonym">ctc</name>
    <name evidence="9" type="ORF">GCM10008096_22870</name>
</gene>
<evidence type="ECO:0000256" key="6">
    <source>
        <dbReference type="SAM" id="MobiDB-lite"/>
    </source>
</evidence>
<evidence type="ECO:0000259" key="7">
    <source>
        <dbReference type="Pfam" id="PF01386"/>
    </source>
</evidence>
<comment type="function">
    <text evidence="5">This is one of the proteins that binds to the 5S RNA in the ribosome where it forms part of the central protuberance.</text>
</comment>
<evidence type="ECO:0000256" key="4">
    <source>
        <dbReference type="ARBA" id="ARBA00023274"/>
    </source>
</evidence>
<dbReference type="SUPFAM" id="SSF50715">
    <property type="entry name" value="Ribosomal protein L25-like"/>
    <property type="match status" value="1"/>
</dbReference>
<dbReference type="InterPro" id="IPR020057">
    <property type="entry name" value="Ribosomal_bL25_b-dom"/>
</dbReference>
<comment type="caution">
    <text evidence="9">The sequence shown here is derived from an EMBL/GenBank/DDBJ whole genome shotgun (WGS) entry which is preliminary data.</text>
</comment>
<dbReference type="Pfam" id="PF01386">
    <property type="entry name" value="Ribosomal_L25p"/>
    <property type="match status" value="1"/>
</dbReference>
<comment type="subunit">
    <text evidence="5">Part of the 50S ribosomal subunit; part of the 5S rRNA/L5/L18/L25 subcomplex. Contacts the 5S rRNA. Binds to the 5S rRNA independently of L5 and L18.</text>
</comment>
<comment type="similarity">
    <text evidence="5">Belongs to the bacterial ribosomal protein bL25 family. CTC subfamily.</text>
</comment>
<evidence type="ECO:0000259" key="8">
    <source>
        <dbReference type="Pfam" id="PF14693"/>
    </source>
</evidence>
<dbReference type="InterPro" id="IPR029751">
    <property type="entry name" value="Ribosomal_L25_dom"/>
</dbReference>
<feature type="region of interest" description="Disordered" evidence="6">
    <location>
        <begin position="177"/>
        <end position="205"/>
    </location>
</feature>
<keyword evidence="3 5" id="KW-0689">Ribosomal protein</keyword>
<dbReference type="InterPro" id="IPR020056">
    <property type="entry name" value="Rbsml_bL25/Gln-tRNA_synth_N"/>
</dbReference>
<accession>A0ABQ3GJI9</accession>
<dbReference type="NCBIfam" id="NF004131">
    <property type="entry name" value="PRK05618.2-1"/>
    <property type="match status" value="1"/>
</dbReference>
<evidence type="ECO:0000256" key="2">
    <source>
        <dbReference type="ARBA" id="ARBA00022884"/>
    </source>
</evidence>
<dbReference type="CDD" id="cd00495">
    <property type="entry name" value="Ribosomal_L25_TL5_CTC"/>
    <property type="match status" value="1"/>
</dbReference>
<dbReference type="EMBL" id="BMXK01000009">
    <property type="protein sequence ID" value="GHD09822.1"/>
    <property type="molecule type" value="Genomic_DNA"/>
</dbReference>
<dbReference type="HAMAP" id="MF_01334">
    <property type="entry name" value="Ribosomal_bL25_CTC"/>
    <property type="match status" value="1"/>
</dbReference>
<keyword evidence="1 5" id="KW-0699">rRNA-binding</keyword>
<dbReference type="PANTHER" id="PTHR33284">
    <property type="entry name" value="RIBOSOMAL PROTEIN L25/GLN-TRNA SYNTHETASE, ANTI-CODON-BINDING DOMAIN-CONTAINING PROTEIN"/>
    <property type="match status" value="1"/>
</dbReference>
<feature type="compositionally biased region" description="Low complexity" evidence="6">
    <location>
        <begin position="180"/>
        <end position="205"/>
    </location>
</feature>
<dbReference type="Proteomes" id="UP000642819">
    <property type="component" value="Unassembled WGS sequence"/>
</dbReference>
<dbReference type="InterPro" id="IPR037121">
    <property type="entry name" value="Ribosomal_bL25_C"/>
</dbReference>
<name>A0ABQ3GJI9_9MICC</name>
<proteinExistence type="inferred from homology"/>
<keyword evidence="4 5" id="KW-0687">Ribonucleoprotein</keyword>
<evidence type="ECO:0000313" key="10">
    <source>
        <dbReference type="Proteomes" id="UP000642819"/>
    </source>
</evidence>
<feature type="domain" description="Large ribosomal subunit protein bL25 beta" evidence="8">
    <location>
        <begin position="99"/>
        <end position="179"/>
    </location>
</feature>
<dbReference type="PANTHER" id="PTHR33284:SF1">
    <property type="entry name" value="RIBOSOMAL PROTEIN L25_GLN-TRNA SYNTHETASE, ANTI-CODON-BINDING DOMAIN-CONTAINING PROTEIN"/>
    <property type="match status" value="1"/>
</dbReference>